<keyword evidence="5" id="KW-1185">Reference proteome</keyword>
<dbReference type="EMBL" id="DS268426">
    <property type="protein sequence ID" value="EFO92923.1"/>
    <property type="molecule type" value="Genomic_DNA"/>
</dbReference>
<evidence type="ECO:0000256" key="1">
    <source>
        <dbReference type="ARBA" id="ARBA00022490"/>
    </source>
</evidence>
<feature type="domain" description="COP9 signalosome complex subunit 3 N-terminal helical repeats" evidence="3">
    <location>
        <begin position="244"/>
        <end position="308"/>
    </location>
</feature>
<name>E3M6Z6_CAERE</name>
<dbReference type="InterPro" id="IPR055089">
    <property type="entry name" value="COP9_N"/>
</dbReference>
<feature type="domain" description="COP9 signalosome complex subunit 3 N-terminal helical repeats" evidence="3">
    <location>
        <begin position="46"/>
        <end position="211"/>
    </location>
</feature>
<dbReference type="OrthoDB" id="29061at2759"/>
<dbReference type="AlphaFoldDB" id="E3M6Z6"/>
<dbReference type="eggNOG" id="KOG2582">
    <property type="taxonomic scope" value="Eukaryota"/>
</dbReference>
<dbReference type="GO" id="GO:0006511">
    <property type="term" value="P:ubiquitin-dependent protein catabolic process"/>
    <property type="evidence" value="ECO:0007669"/>
    <property type="project" value="TreeGrafter"/>
</dbReference>
<dbReference type="Pfam" id="PF22788">
    <property type="entry name" value="COP9_hel_rpt"/>
    <property type="match status" value="2"/>
</dbReference>
<dbReference type="InParanoid" id="E3M6Z6"/>
<organism evidence="5">
    <name type="scientific">Caenorhabditis remanei</name>
    <name type="common">Caenorhabditis vulgaris</name>
    <dbReference type="NCBI Taxonomy" id="31234"/>
    <lineage>
        <taxon>Eukaryota</taxon>
        <taxon>Metazoa</taxon>
        <taxon>Ecdysozoa</taxon>
        <taxon>Nematoda</taxon>
        <taxon>Chromadorea</taxon>
        <taxon>Rhabditida</taxon>
        <taxon>Rhabditina</taxon>
        <taxon>Rhabditomorpha</taxon>
        <taxon>Rhabditoidea</taxon>
        <taxon>Rhabditidae</taxon>
        <taxon>Peloderinae</taxon>
        <taxon>Caenorhabditis</taxon>
    </lineage>
</organism>
<dbReference type="Proteomes" id="UP000008281">
    <property type="component" value="Unassembled WGS sequence"/>
</dbReference>
<dbReference type="HOGENOM" id="CLU_562892_0_0_1"/>
<dbReference type="FunCoup" id="E3M6Z6">
    <property type="interactions" value="2111"/>
</dbReference>
<protein>
    <submittedName>
        <fullName evidence="4">CRE-CSN-3 protein</fullName>
    </submittedName>
</protein>
<dbReference type="OMA" id="CFPANED"/>
<dbReference type="InterPro" id="IPR050756">
    <property type="entry name" value="CSN3"/>
</dbReference>
<evidence type="ECO:0000313" key="4">
    <source>
        <dbReference type="EMBL" id="EFO92923.1"/>
    </source>
</evidence>
<evidence type="ECO:0000313" key="5">
    <source>
        <dbReference type="Proteomes" id="UP000008281"/>
    </source>
</evidence>
<evidence type="ECO:0000259" key="3">
    <source>
        <dbReference type="Pfam" id="PF22788"/>
    </source>
</evidence>
<proteinExistence type="predicted"/>
<gene>
    <name evidence="4" type="primary">Cre-csn-3</name>
    <name evidence="4" type="ORF">CRE_10050</name>
</gene>
<accession>E3M6Z6</accession>
<sequence>MSTFFNKFFTGASSSTANADLGSMESLCTAINHLSSGKEEAVGERAAEIVRQNKDLFEKKCTDVEAFLLHCSPLVGSAAMVAAIKGMFDASAAKNNETGQERAVELLHHYVDENNFVGEHLKLVPEIIFPLLRNIGTYCLEKKNKPDIGQKIITKALESMYPRNGSGPKVLTSAHSVLFTCALKTKDYASVEPFIDVQIDEIANENGVHESTNEEQSAMFNIGRVKVSKNQTSPANNAPSQPFLNPKFVLDYLYNGACILIELKRFDDALFLLETLVAIPAFTIQEQHIDGYKKFVLLSLLLNGKVIENTDKVSGTRNLKGKTSEYKTLAEVRFSRSSNTHTKVDELVQNARDKLRKDGNLELAKLVVLEMKKKTIISLTKMFTSIKLSEIQGLAFLKNRAQVIELIDMLVTENRIAVNFDGDMVFWSEVTPVPTKENIETKIRTVDYLNQLLQERNKDMKSGAGRQRPSVLFNDDEGLSMPPVE</sequence>
<dbReference type="PANTHER" id="PTHR10758:SF1">
    <property type="entry name" value="COP9 SIGNALOSOME COMPLEX SUBUNIT 3"/>
    <property type="match status" value="1"/>
</dbReference>
<reference evidence="4" key="1">
    <citation type="submission" date="2007-07" db="EMBL/GenBank/DDBJ databases">
        <title>PCAP assembly of the Caenorhabditis remanei genome.</title>
        <authorList>
            <consortium name="The Caenorhabditis remanei Sequencing Consortium"/>
            <person name="Wilson R.K."/>
        </authorList>
    </citation>
    <scope>NUCLEOTIDE SEQUENCE [LARGE SCALE GENOMIC DNA]</scope>
    <source>
        <strain evidence="4">PB4641</strain>
    </source>
</reference>
<dbReference type="PANTHER" id="PTHR10758">
    <property type="entry name" value="26S PROTEASOME NON-ATPASE REGULATORY SUBUNIT 3/COP9 SIGNALOSOME COMPLEX SUBUNIT 3"/>
    <property type="match status" value="1"/>
</dbReference>
<dbReference type="GO" id="GO:0008180">
    <property type="term" value="C:COP9 signalosome"/>
    <property type="evidence" value="ECO:0007669"/>
    <property type="project" value="TreeGrafter"/>
</dbReference>
<feature type="region of interest" description="Disordered" evidence="2">
    <location>
        <begin position="459"/>
        <end position="485"/>
    </location>
</feature>
<evidence type="ECO:0000256" key="2">
    <source>
        <dbReference type="SAM" id="MobiDB-lite"/>
    </source>
</evidence>
<keyword evidence="1" id="KW-0963">Cytoplasm</keyword>
<dbReference type="STRING" id="31234.E3M6Z6"/>